<feature type="transmembrane region" description="Helical" evidence="1">
    <location>
        <begin position="382"/>
        <end position="401"/>
    </location>
</feature>
<dbReference type="EMBL" id="JRFJ01000005">
    <property type="protein sequence ID" value="KHJ53650.1"/>
    <property type="molecule type" value="Genomic_DNA"/>
</dbReference>
<proteinExistence type="predicted"/>
<organism evidence="3 4">
    <name type="scientific">Aureimonas altamirensis</name>
    <dbReference type="NCBI Taxonomy" id="370622"/>
    <lineage>
        <taxon>Bacteria</taxon>
        <taxon>Pseudomonadati</taxon>
        <taxon>Pseudomonadota</taxon>
        <taxon>Alphaproteobacteria</taxon>
        <taxon>Hyphomicrobiales</taxon>
        <taxon>Aurantimonadaceae</taxon>
        <taxon>Aureimonas</taxon>
    </lineage>
</organism>
<dbReference type="OrthoDB" id="9806425at2"/>
<accession>A0A0B1Q4B6</accession>
<keyword evidence="1" id="KW-0472">Membrane</keyword>
<dbReference type="InterPro" id="IPR002823">
    <property type="entry name" value="DUF112_TM"/>
</dbReference>
<dbReference type="AlphaFoldDB" id="A0A0B1Q4B6"/>
<keyword evidence="1" id="KW-1133">Transmembrane helix</keyword>
<evidence type="ECO:0000313" key="4">
    <source>
        <dbReference type="Proteomes" id="UP000030826"/>
    </source>
</evidence>
<feature type="transmembrane region" description="Helical" evidence="1">
    <location>
        <begin position="163"/>
        <end position="181"/>
    </location>
</feature>
<dbReference type="RefSeq" id="WP_039195154.1">
    <property type="nucleotide sequence ID" value="NZ_JRFJ01000005.1"/>
</dbReference>
<feature type="transmembrane region" description="Helical" evidence="1">
    <location>
        <begin position="407"/>
        <end position="423"/>
    </location>
</feature>
<feature type="transmembrane region" description="Helical" evidence="1">
    <location>
        <begin position="255"/>
        <end position="276"/>
    </location>
</feature>
<feature type="transmembrane region" description="Helical" evidence="1">
    <location>
        <begin position="12"/>
        <end position="31"/>
    </location>
</feature>
<feature type="transmembrane region" description="Helical" evidence="1">
    <location>
        <begin position="136"/>
        <end position="156"/>
    </location>
</feature>
<evidence type="ECO:0000259" key="2">
    <source>
        <dbReference type="Pfam" id="PF01970"/>
    </source>
</evidence>
<dbReference type="PANTHER" id="PTHR35342:SF5">
    <property type="entry name" value="TRICARBOXYLIC TRANSPORT PROTEIN"/>
    <property type="match status" value="1"/>
</dbReference>
<feature type="transmembrane region" description="Helical" evidence="1">
    <location>
        <begin position="43"/>
        <end position="68"/>
    </location>
</feature>
<dbReference type="Proteomes" id="UP000030826">
    <property type="component" value="Unassembled WGS sequence"/>
</dbReference>
<keyword evidence="1" id="KW-0812">Transmembrane</keyword>
<dbReference type="Pfam" id="PF01970">
    <property type="entry name" value="TctA"/>
    <property type="match status" value="1"/>
</dbReference>
<feature type="transmembrane region" description="Helical" evidence="1">
    <location>
        <begin position="353"/>
        <end position="373"/>
    </location>
</feature>
<feature type="transmembrane region" description="Helical" evidence="1">
    <location>
        <begin position="107"/>
        <end position="130"/>
    </location>
</feature>
<feature type="domain" description="DUF112" evidence="2">
    <location>
        <begin position="21"/>
        <end position="435"/>
    </location>
</feature>
<sequence length="498" mass="51375">MLDGFLLGLHSFTSLAVVAGLLGGILVGYLVGALPGLSAGVGMALLIPFTFGLDPVVSVVMLVTLYMASEYSGAIPAILVNTPGEPSSAVTALDGYPMRLRGEAGQALTLSILGSAVGSVLSTILLVLTVSWMTKVALAFGPAEYFALAVLGLSLVSTLSGHSVIRGFVALLFGLLLTTIGTDPVDGIPRFAFNDGLLGGIPFIAALIGLFALSEVLVMLETTDEKPAPLKAMTGVLGQFSLMRPHAGNMVRSTLIGYILGVIPGAGATIASLTAYSVQRRISKSPETFGKGNPEGLVAAETANNACMPGALAPMLALGIPGKASTAVLVGALAIHGVQPGPLIFSQHPEVPYSIYVALLLGMPFMVALGLFGSRLWVKLTLIPRGVVAAMVCATCLLGTYAESNDIFSIWVAVAFGIIGYILQKVEIEPAPIVLALVLGYMMESNFRRALVGSGDDYAVFAASPISLVCLILAVIVFFLPLIGSLISRQPATSQAGD</sequence>
<dbReference type="STRING" id="370622.LA66_17125"/>
<feature type="transmembrane region" description="Helical" evidence="1">
    <location>
        <begin position="201"/>
        <end position="220"/>
    </location>
</feature>
<reference evidence="3 4" key="1">
    <citation type="submission" date="2014-09" db="EMBL/GenBank/DDBJ databases">
        <title>Isolation and characterization of Aurantimonas altamirensis ON-56566 from clinical sample following a dog bite.</title>
        <authorList>
            <person name="Eshaghi A."/>
            <person name="Li A."/>
            <person name="Shahinas D."/>
            <person name="Bahn P."/>
            <person name="Kus J.V."/>
            <person name="Patel S.N."/>
        </authorList>
    </citation>
    <scope>NUCLEOTIDE SEQUENCE [LARGE SCALE GENOMIC DNA]</scope>
    <source>
        <strain evidence="3 4">ON-56566</strain>
    </source>
</reference>
<feature type="transmembrane region" description="Helical" evidence="1">
    <location>
        <begin position="459"/>
        <end position="483"/>
    </location>
</feature>
<feature type="transmembrane region" description="Helical" evidence="1">
    <location>
        <begin position="430"/>
        <end position="447"/>
    </location>
</feature>
<evidence type="ECO:0000313" key="3">
    <source>
        <dbReference type="EMBL" id="KHJ53650.1"/>
    </source>
</evidence>
<dbReference type="PANTHER" id="PTHR35342">
    <property type="entry name" value="TRICARBOXYLIC TRANSPORT PROTEIN"/>
    <property type="match status" value="1"/>
</dbReference>
<name>A0A0B1Q4B6_9HYPH</name>
<gene>
    <name evidence="3" type="ORF">LA66_17125</name>
</gene>
<protein>
    <recommendedName>
        <fullName evidence="2">DUF112 domain-containing protein</fullName>
    </recommendedName>
</protein>
<evidence type="ECO:0000256" key="1">
    <source>
        <dbReference type="SAM" id="Phobius"/>
    </source>
</evidence>
<comment type="caution">
    <text evidence="3">The sequence shown here is derived from an EMBL/GenBank/DDBJ whole genome shotgun (WGS) entry which is preliminary data.</text>
</comment>